<sequence>MSTPVCVSCRENLSCSDSPLSVTGNIIGILTFAGALVISIQVYYNSMINANRNTLEMIADFRAQIRKLIRLQTQTETQIEQMNDDQKNRLLDAFIQCEDSRTKAGHYLVVLGKSRVTGQGPRPNDHQSPSAPHIERYSPPDQEQYATSLDGQRTPPGSNPDASPHATAPSDANLNAPPHVTPPPNDTSLPLRTRVYFIVKEGSIKSAWARLEKSIHAIDEIIAEVLAE</sequence>
<evidence type="ECO:0000313" key="3">
    <source>
        <dbReference type="EMBL" id="KAF2664600.1"/>
    </source>
</evidence>
<name>A0A6A6TY15_9PEZI</name>
<evidence type="ECO:0000313" key="4">
    <source>
        <dbReference type="Proteomes" id="UP000799302"/>
    </source>
</evidence>
<keyword evidence="4" id="KW-1185">Reference proteome</keyword>
<organism evidence="3 4">
    <name type="scientific">Microthyrium microscopicum</name>
    <dbReference type="NCBI Taxonomy" id="703497"/>
    <lineage>
        <taxon>Eukaryota</taxon>
        <taxon>Fungi</taxon>
        <taxon>Dikarya</taxon>
        <taxon>Ascomycota</taxon>
        <taxon>Pezizomycotina</taxon>
        <taxon>Dothideomycetes</taxon>
        <taxon>Dothideomycetes incertae sedis</taxon>
        <taxon>Microthyriales</taxon>
        <taxon>Microthyriaceae</taxon>
        <taxon>Microthyrium</taxon>
    </lineage>
</organism>
<keyword evidence="2" id="KW-0812">Transmembrane</keyword>
<dbReference type="AlphaFoldDB" id="A0A6A6TY15"/>
<keyword evidence="2" id="KW-1133">Transmembrane helix</keyword>
<dbReference type="EMBL" id="MU004242">
    <property type="protein sequence ID" value="KAF2664600.1"/>
    <property type="molecule type" value="Genomic_DNA"/>
</dbReference>
<gene>
    <name evidence="3" type="ORF">BT63DRAFT_93482</name>
</gene>
<feature type="region of interest" description="Disordered" evidence="1">
    <location>
        <begin position="114"/>
        <end position="189"/>
    </location>
</feature>
<protein>
    <submittedName>
        <fullName evidence="3">Uncharacterized protein</fullName>
    </submittedName>
</protein>
<accession>A0A6A6TY15</accession>
<keyword evidence="2" id="KW-0472">Membrane</keyword>
<proteinExistence type="predicted"/>
<evidence type="ECO:0000256" key="2">
    <source>
        <dbReference type="SAM" id="Phobius"/>
    </source>
</evidence>
<evidence type="ECO:0000256" key="1">
    <source>
        <dbReference type="SAM" id="MobiDB-lite"/>
    </source>
</evidence>
<reference evidence="3" key="1">
    <citation type="journal article" date="2020" name="Stud. Mycol.">
        <title>101 Dothideomycetes genomes: a test case for predicting lifestyles and emergence of pathogens.</title>
        <authorList>
            <person name="Haridas S."/>
            <person name="Albert R."/>
            <person name="Binder M."/>
            <person name="Bloem J."/>
            <person name="Labutti K."/>
            <person name="Salamov A."/>
            <person name="Andreopoulos B."/>
            <person name="Baker S."/>
            <person name="Barry K."/>
            <person name="Bills G."/>
            <person name="Bluhm B."/>
            <person name="Cannon C."/>
            <person name="Castanera R."/>
            <person name="Culley D."/>
            <person name="Daum C."/>
            <person name="Ezra D."/>
            <person name="Gonzalez J."/>
            <person name="Henrissat B."/>
            <person name="Kuo A."/>
            <person name="Liang C."/>
            <person name="Lipzen A."/>
            <person name="Lutzoni F."/>
            <person name="Magnuson J."/>
            <person name="Mondo S."/>
            <person name="Nolan M."/>
            <person name="Ohm R."/>
            <person name="Pangilinan J."/>
            <person name="Park H.-J."/>
            <person name="Ramirez L."/>
            <person name="Alfaro M."/>
            <person name="Sun H."/>
            <person name="Tritt A."/>
            <person name="Yoshinaga Y."/>
            <person name="Zwiers L.-H."/>
            <person name="Turgeon B."/>
            <person name="Goodwin S."/>
            <person name="Spatafora J."/>
            <person name="Crous P."/>
            <person name="Grigoriev I."/>
        </authorList>
    </citation>
    <scope>NUCLEOTIDE SEQUENCE</scope>
    <source>
        <strain evidence="3">CBS 115976</strain>
    </source>
</reference>
<feature type="transmembrane region" description="Helical" evidence="2">
    <location>
        <begin position="26"/>
        <end position="44"/>
    </location>
</feature>
<dbReference type="Proteomes" id="UP000799302">
    <property type="component" value="Unassembled WGS sequence"/>
</dbReference>
<dbReference type="OrthoDB" id="3799710at2759"/>